<feature type="coiled-coil region" evidence="1">
    <location>
        <begin position="52"/>
        <end position="98"/>
    </location>
</feature>
<keyword evidence="1" id="KW-0175">Coiled coil</keyword>
<comment type="caution">
    <text evidence="2">The sequence shown here is derived from an EMBL/GenBank/DDBJ whole genome shotgun (WGS) entry which is preliminary data.</text>
</comment>
<sequence>MYPEETECDDLAIWESLNPKRKGGNLFGVGTSDPHFMVTGTPSSTTYASYDDASQSQELKKVQAELEKERETRKNMEARFAQWEQERAERERERAANAVWQKKKMEEMMNSSRKK</sequence>
<keyword evidence="3" id="KW-1185">Reference proteome</keyword>
<dbReference type="EMBL" id="MNCJ02000331">
    <property type="protein sequence ID" value="KAF5758788.1"/>
    <property type="molecule type" value="Genomic_DNA"/>
</dbReference>
<evidence type="ECO:0000313" key="3">
    <source>
        <dbReference type="Proteomes" id="UP000215914"/>
    </source>
</evidence>
<reference evidence="2" key="2">
    <citation type="submission" date="2020-06" db="EMBL/GenBank/DDBJ databases">
        <title>Helianthus annuus Genome sequencing and assembly Release 2.</title>
        <authorList>
            <person name="Gouzy J."/>
            <person name="Langlade N."/>
            <person name="Munos S."/>
        </authorList>
    </citation>
    <scope>NUCLEOTIDE SEQUENCE</scope>
    <source>
        <tissue evidence="2">Leaves</tissue>
    </source>
</reference>
<evidence type="ECO:0000313" key="2">
    <source>
        <dbReference type="EMBL" id="KAF5758788.1"/>
    </source>
</evidence>
<dbReference type="Proteomes" id="UP000215914">
    <property type="component" value="Unassembled WGS sequence"/>
</dbReference>
<proteinExistence type="predicted"/>
<dbReference type="AlphaFoldDB" id="A0A9K3GXM7"/>
<evidence type="ECO:0000256" key="1">
    <source>
        <dbReference type="SAM" id="Coils"/>
    </source>
</evidence>
<dbReference type="Gramene" id="mRNA:HanXRQr2_Chr16g0733431">
    <property type="protein sequence ID" value="mRNA:HanXRQr2_Chr16g0733431"/>
    <property type="gene ID" value="HanXRQr2_Chr16g0733431"/>
</dbReference>
<organism evidence="2 3">
    <name type="scientific">Helianthus annuus</name>
    <name type="common">Common sunflower</name>
    <dbReference type="NCBI Taxonomy" id="4232"/>
    <lineage>
        <taxon>Eukaryota</taxon>
        <taxon>Viridiplantae</taxon>
        <taxon>Streptophyta</taxon>
        <taxon>Embryophyta</taxon>
        <taxon>Tracheophyta</taxon>
        <taxon>Spermatophyta</taxon>
        <taxon>Magnoliopsida</taxon>
        <taxon>eudicotyledons</taxon>
        <taxon>Gunneridae</taxon>
        <taxon>Pentapetalae</taxon>
        <taxon>asterids</taxon>
        <taxon>campanulids</taxon>
        <taxon>Asterales</taxon>
        <taxon>Asteraceae</taxon>
        <taxon>Asteroideae</taxon>
        <taxon>Heliantheae alliance</taxon>
        <taxon>Heliantheae</taxon>
        <taxon>Helianthus</taxon>
    </lineage>
</organism>
<protein>
    <submittedName>
        <fullName evidence="2">Uncharacterized protein</fullName>
    </submittedName>
</protein>
<accession>A0A9K3GXM7</accession>
<reference evidence="2" key="1">
    <citation type="journal article" date="2017" name="Nature">
        <title>The sunflower genome provides insights into oil metabolism, flowering and Asterid evolution.</title>
        <authorList>
            <person name="Badouin H."/>
            <person name="Gouzy J."/>
            <person name="Grassa C.J."/>
            <person name="Murat F."/>
            <person name="Staton S.E."/>
            <person name="Cottret L."/>
            <person name="Lelandais-Briere C."/>
            <person name="Owens G.L."/>
            <person name="Carrere S."/>
            <person name="Mayjonade B."/>
            <person name="Legrand L."/>
            <person name="Gill N."/>
            <person name="Kane N.C."/>
            <person name="Bowers J.E."/>
            <person name="Hubner S."/>
            <person name="Bellec A."/>
            <person name="Berard A."/>
            <person name="Berges H."/>
            <person name="Blanchet N."/>
            <person name="Boniface M.C."/>
            <person name="Brunel D."/>
            <person name="Catrice O."/>
            <person name="Chaidir N."/>
            <person name="Claudel C."/>
            <person name="Donnadieu C."/>
            <person name="Faraut T."/>
            <person name="Fievet G."/>
            <person name="Helmstetter N."/>
            <person name="King M."/>
            <person name="Knapp S.J."/>
            <person name="Lai Z."/>
            <person name="Le Paslier M.C."/>
            <person name="Lippi Y."/>
            <person name="Lorenzon L."/>
            <person name="Mandel J.R."/>
            <person name="Marage G."/>
            <person name="Marchand G."/>
            <person name="Marquand E."/>
            <person name="Bret-Mestries E."/>
            <person name="Morien E."/>
            <person name="Nambeesan S."/>
            <person name="Nguyen T."/>
            <person name="Pegot-Espagnet P."/>
            <person name="Pouilly N."/>
            <person name="Raftis F."/>
            <person name="Sallet E."/>
            <person name="Schiex T."/>
            <person name="Thomas J."/>
            <person name="Vandecasteele C."/>
            <person name="Vares D."/>
            <person name="Vear F."/>
            <person name="Vautrin S."/>
            <person name="Crespi M."/>
            <person name="Mangin B."/>
            <person name="Burke J.M."/>
            <person name="Salse J."/>
            <person name="Munos S."/>
            <person name="Vincourt P."/>
            <person name="Rieseberg L.H."/>
            <person name="Langlade N.B."/>
        </authorList>
    </citation>
    <scope>NUCLEOTIDE SEQUENCE</scope>
    <source>
        <tissue evidence="2">Leaves</tissue>
    </source>
</reference>
<name>A0A9K3GXM7_HELAN</name>
<gene>
    <name evidence="2" type="ORF">HanXRQr2_Chr16g0733431</name>
</gene>